<accession>A0ABW5VEI1</accession>
<evidence type="ECO:0000313" key="6">
    <source>
        <dbReference type="Proteomes" id="UP001597532"/>
    </source>
</evidence>
<evidence type="ECO:0000313" key="5">
    <source>
        <dbReference type="EMBL" id="MFD2790023.1"/>
    </source>
</evidence>
<evidence type="ECO:0000256" key="1">
    <source>
        <dbReference type="ARBA" id="ARBA00023015"/>
    </source>
</evidence>
<keyword evidence="6" id="KW-1185">Reference proteome</keyword>
<evidence type="ECO:0000256" key="3">
    <source>
        <dbReference type="ARBA" id="ARBA00023163"/>
    </source>
</evidence>
<dbReference type="EMBL" id="JBHUOK010000030">
    <property type="protein sequence ID" value="MFD2790023.1"/>
    <property type="molecule type" value="Genomic_DNA"/>
</dbReference>
<dbReference type="Gene3D" id="1.10.10.10">
    <property type="entry name" value="Winged helix-like DNA-binding domain superfamily/Winged helix DNA-binding domain"/>
    <property type="match status" value="1"/>
</dbReference>
<proteinExistence type="predicted"/>
<dbReference type="CDD" id="cd07377">
    <property type="entry name" value="WHTH_GntR"/>
    <property type="match status" value="1"/>
</dbReference>
<reference evidence="6" key="1">
    <citation type="journal article" date="2019" name="Int. J. Syst. Evol. Microbiol.">
        <title>The Global Catalogue of Microorganisms (GCM) 10K type strain sequencing project: providing services to taxonomists for standard genome sequencing and annotation.</title>
        <authorList>
            <consortium name="The Broad Institute Genomics Platform"/>
            <consortium name="The Broad Institute Genome Sequencing Center for Infectious Disease"/>
            <person name="Wu L."/>
            <person name="Ma J."/>
        </authorList>
    </citation>
    <scope>NUCLEOTIDE SEQUENCE [LARGE SCALE GENOMIC DNA]</scope>
    <source>
        <strain evidence="6">KCTC 52924</strain>
    </source>
</reference>
<dbReference type="SMART" id="SM00345">
    <property type="entry name" value="HTH_GNTR"/>
    <property type="match status" value="1"/>
</dbReference>
<organism evidence="5 6">
    <name type="scientific">Arenibacter antarcticus</name>
    <dbReference type="NCBI Taxonomy" id="2040469"/>
    <lineage>
        <taxon>Bacteria</taxon>
        <taxon>Pseudomonadati</taxon>
        <taxon>Bacteroidota</taxon>
        <taxon>Flavobacteriia</taxon>
        <taxon>Flavobacteriales</taxon>
        <taxon>Flavobacteriaceae</taxon>
        <taxon>Arenibacter</taxon>
    </lineage>
</organism>
<dbReference type="SMART" id="SM00895">
    <property type="entry name" value="FCD"/>
    <property type="match status" value="1"/>
</dbReference>
<feature type="domain" description="HTH gntR-type" evidence="4">
    <location>
        <begin position="13"/>
        <end position="81"/>
    </location>
</feature>
<dbReference type="InterPro" id="IPR008920">
    <property type="entry name" value="TF_FadR/GntR_C"/>
</dbReference>
<dbReference type="Gene3D" id="1.20.120.530">
    <property type="entry name" value="GntR ligand-binding domain-like"/>
    <property type="match status" value="1"/>
</dbReference>
<dbReference type="Proteomes" id="UP001597532">
    <property type="component" value="Unassembled WGS sequence"/>
</dbReference>
<dbReference type="PROSITE" id="PS50949">
    <property type="entry name" value="HTH_GNTR"/>
    <property type="match status" value="1"/>
</dbReference>
<evidence type="ECO:0000256" key="2">
    <source>
        <dbReference type="ARBA" id="ARBA00023125"/>
    </source>
</evidence>
<dbReference type="InterPro" id="IPR011711">
    <property type="entry name" value="GntR_C"/>
</dbReference>
<protein>
    <submittedName>
        <fullName evidence="5">FadR/GntR family transcriptional regulator</fullName>
    </submittedName>
</protein>
<keyword evidence="1" id="KW-0805">Transcription regulation</keyword>
<dbReference type="InterPro" id="IPR000524">
    <property type="entry name" value="Tscrpt_reg_HTH_GntR"/>
</dbReference>
<dbReference type="InterPro" id="IPR036390">
    <property type="entry name" value="WH_DNA-bd_sf"/>
</dbReference>
<dbReference type="Pfam" id="PF00392">
    <property type="entry name" value="GntR"/>
    <property type="match status" value="1"/>
</dbReference>
<dbReference type="SUPFAM" id="SSF46785">
    <property type="entry name" value="Winged helix' DNA-binding domain"/>
    <property type="match status" value="1"/>
</dbReference>
<keyword evidence="3" id="KW-0804">Transcription</keyword>
<dbReference type="SUPFAM" id="SSF48008">
    <property type="entry name" value="GntR ligand-binding domain-like"/>
    <property type="match status" value="1"/>
</dbReference>
<keyword evidence="2" id="KW-0238">DNA-binding</keyword>
<gene>
    <name evidence="5" type="ORF">ACFS1K_09635</name>
</gene>
<dbReference type="PANTHER" id="PTHR43537">
    <property type="entry name" value="TRANSCRIPTIONAL REGULATOR, GNTR FAMILY"/>
    <property type="match status" value="1"/>
</dbReference>
<comment type="caution">
    <text evidence="5">The sequence shown here is derived from an EMBL/GenBank/DDBJ whole genome shotgun (WGS) entry which is preliminary data.</text>
</comment>
<dbReference type="Pfam" id="PF07729">
    <property type="entry name" value="FCD"/>
    <property type="match status" value="1"/>
</dbReference>
<dbReference type="PRINTS" id="PR00035">
    <property type="entry name" value="HTHGNTR"/>
</dbReference>
<evidence type="ECO:0000259" key="4">
    <source>
        <dbReference type="PROSITE" id="PS50949"/>
    </source>
</evidence>
<name>A0ABW5VEI1_9FLAO</name>
<dbReference type="PANTHER" id="PTHR43537:SF24">
    <property type="entry name" value="GLUCONATE OPERON TRANSCRIPTIONAL REPRESSOR"/>
    <property type="match status" value="1"/>
</dbReference>
<dbReference type="RefSeq" id="WP_251805953.1">
    <property type="nucleotide sequence ID" value="NZ_CP166679.1"/>
</dbReference>
<sequence length="239" mass="27996">MNKLSKLEPLETLSLADKVEARLLQFIKENNLKAGDSIPKELEFAQSLGVSRTVVREAILRLRTLGIIESKKHRGMILTNPDIMHNFERMLDPTLLASGTLKNLFEFRLIMEMGMADFLYEHKTQKQMEELEEIVVLEEETSYNMKVFTLDKEIAFHGKLYEMSNNTTLKKFQDLLLPVFEFVHQSDPNLKDYKYSSGQFVTHRMLLDNLKVGTPETFRVAMRRHLEPHFDRIFKNEKK</sequence>
<dbReference type="InterPro" id="IPR036388">
    <property type="entry name" value="WH-like_DNA-bd_sf"/>
</dbReference>